<gene>
    <name evidence="1" type="ORF">LCI18_006185</name>
</gene>
<evidence type="ECO:0000313" key="1">
    <source>
        <dbReference type="EMBL" id="UPK95250.1"/>
    </source>
</evidence>
<evidence type="ECO:0000313" key="2">
    <source>
        <dbReference type="Proteomes" id="UP000830768"/>
    </source>
</evidence>
<protein>
    <submittedName>
        <fullName evidence="1">Uncharacterized protein</fullName>
    </submittedName>
</protein>
<dbReference type="Proteomes" id="UP000830768">
    <property type="component" value="Chromosome 5"/>
</dbReference>
<dbReference type="EMBL" id="CP090034">
    <property type="protein sequence ID" value="UPK95250.1"/>
    <property type="molecule type" value="Genomic_DNA"/>
</dbReference>
<name>A0ACD3Z233_FUSSC</name>
<reference evidence="1" key="1">
    <citation type="submission" date="2021-11" db="EMBL/GenBank/DDBJ databases">
        <title>Fusarium solani-melongenae Genome sequencing and assembly.</title>
        <authorList>
            <person name="Xie S."/>
            <person name="Huang L."/>
            <person name="Zhang X."/>
        </authorList>
    </citation>
    <scope>NUCLEOTIDE SEQUENCE</scope>
    <source>
        <strain evidence="1">CRI 24-3</strain>
    </source>
</reference>
<accession>A0ACD3Z233</accession>
<organism evidence="1 2">
    <name type="scientific">Fusarium solani subsp. cucurbitae</name>
    <name type="common">Neocosmosporum cucurbitae</name>
    <dbReference type="NCBI Taxonomy" id="2747967"/>
    <lineage>
        <taxon>Eukaryota</taxon>
        <taxon>Fungi</taxon>
        <taxon>Dikarya</taxon>
        <taxon>Ascomycota</taxon>
        <taxon>Pezizomycotina</taxon>
        <taxon>Sordariomycetes</taxon>
        <taxon>Hypocreomycetidae</taxon>
        <taxon>Hypocreales</taxon>
        <taxon>Nectriaceae</taxon>
        <taxon>Fusarium</taxon>
        <taxon>Fusarium solani species complex</taxon>
    </lineage>
</organism>
<keyword evidence="2" id="KW-1185">Reference proteome</keyword>
<proteinExistence type="predicted"/>
<sequence length="572" mass="62350">MVFSSRLPPLPFEPPDDVPISRFILEDQWGRQPAATSRPMYTCGVTGRSLSVADVGEQIEAVAAALGHVLSWLPNEGNEWDKAVAVFSHNSVDAIPATWAVHRLSGIVTTVHSSSAVSEVANQLAQTKSKALFTCRGLLPIAVPAAKTAGIPLDRIFLLDVAGDGPDTPDTSQFRTFQSLLDLGKPCLPLEPLKWGKGQGASQIAFICFSSGTSGLPKGVMISHRNIIANVMQLAVLERSQREPGATKVALGLLPQSHIYSLVVVLHASIYRGDQVVVLPKYELQDMLRAISMYRISILFLVPPILLDCIHHRTQVQKFDLSCATNIMTGAASFSAGAWAAIQKILPNGLLRQGYGLTEVAAVVSLSPIYDLFNGSSGPLLSGVECKIVDDQGTELTGLDQAGELWIKSPSVAVGYLNNEAATRETFVDGWMRTGDRAVFRKSPRGVEHVFIIDRIKELVKVKGMQVAPAELEAHLLENPDIVDAAVIAVEDERSGEVPKAFIVKRAGAMITDRDLVETVHESFRKHKARYKWLRGGVDVRESIPKSPSGKILRRALKDEERETRKRLQSKI</sequence>